<reference evidence="2" key="1">
    <citation type="journal article" date="2024" name="Proc. Natl. Acad. Sci. U.S.A.">
        <title>Extraordinary preservation of gene collinearity over three hundred million years revealed in homosporous lycophytes.</title>
        <authorList>
            <person name="Li C."/>
            <person name="Wickell D."/>
            <person name="Kuo L.Y."/>
            <person name="Chen X."/>
            <person name="Nie B."/>
            <person name="Liao X."/>
            <person name="Peng D."/>
            <person name="Ji J."/>
            <person name="Jenkins J."/>
            <person name="Williams M."/>
            <person name="Shu S."/>
            <person name="Plott C."/>
            <person name="Barry K."/>
            <person name="Rajasekar S."/>
            <person name="Grimwood J."/>
            <person name="Han X."/>
            <person name="Sun S."/>
            <person name="Hou Z."/>
            <person name="He W."/>
            <person name="Dai G."/>
            <person name="Sun C."/>
            <person name="Schmutz J."/>
            <person name="Leebens-Mack J.H."/>
            <person name="Li F.W."/>
            <person name="Wang L."/>
        </authorList>
    </citation>
    <scope>NUCLEOTIDE SEQUENCE [LARGE SCALE GENOMIC DNA]</scope>
    <source>
        <strain evidence="2">cv. PW_Plant_1</strain>
    </source>
</reference>
<sequence length="664" mass="73591">MTVPSYGNAFQKSRQKVYGFRHYEIAKKAGGRGGRNFSMHHGPDLETLNQMPTFPGDSSLNVLQPFMFDMAERGNAVLKPKEQGFPISLTRLESTVDIEPAQQYYHSRISDDAKATTRYESSDESRPVLYRTMGNMSIDSPTSFSSSSSLQSVSADGSEITFQFHPKTMQSQFLRGDMVHATDFGSLHASIARTLHELENALLGPDDDETSLANPVHCTAELSLDMDWTDSIPELLSSGSTFSESRAMPLPCHDRDLEVSSFVPAPVKQTSSLNLPSMRQIQSSQAMLDALSSPIQLLILSAEAISDNNLDLAQKVTARLNQVVSIYGDPMERLSAYMVEGLVARVESSGKGLYKALKCKESPNNDLLSAMQIMYEVCPYFKFGYMAANGAIAEAFKDEERVHILDLEIAQGTQWITLIQALGKRPGGPPHVRITGVGDPQAEFAPAGGVQVVGERLAKLAESVNVPFEFHPLPVRLEDLQASMVELSPGEALAVNAALQLHHMPDESVSTSNPRDRLLRLMKSLSPKVMTLVEQEANTNTAPFFPRFMEALSYYSAVFESLDVTLPRESRERVKVEQQCLARDIVNIIACEGAERIERHEVIGKWRARMTMAGFQPYPLSPFVNDTIKSLLESYCNKYVLKEERGALCLGWLKRLLIVASAWH</sequence>
<keyword evidence="2" id="KW-1185">Reference proteome</keyword>
<comment type="caution">
    <text evidence="1">The sequence shown here is derived from an EMBL/GenBank/DDBJ whole genome shotgun (WGS) entry which is preliminary data.</text>
</comment>
<accession>A0ACC2CIW0</accession>
<proteinExistence type="predicted"/>
<dbReference type="EMBL" id="CM055101">
    <property type="protein sequence ID" value="KAJ7541932.1"/>
    <property type="molecule type" value="Genomic_DNA"/>
</dbReference>
<gene>
    <name evidence="1" type="ORF">O6H91_10G082100</name>
</gene>
<organism evidence="1 2">
    <name type="scientific">Diphasiastrum complanatum</name>
    <name type="common">Issler's clubmoss</name>
    <name type="synonym">Lycopodium complanatum</name>
    <dbReference type="NCBI Taxonomy" id="34168"/>
    <lineage>
        <taxon>Eukaryota</taxon>
        <taxon>Viridiplantae</taxon>
        <taxon>Streptophyta</taxon>
        <taxon>Embryophyta</taxon>
        <taxon>Tracheophyta</taxon>
        <taxon>Lycopodiopsida</taxon>
        <taxon>Lycopodiales</taxon>
        <taxon>Lycopodiaceae</taxon>
        <taxon>Lycopodioideae</taxon>
        <taxon>Diphasiastrum</taxon>
    </lineage>
</organism>
<evidence type="ECO:0000313" key="1">
    <source>
        <dbReference type="EMBL" id="KAJ7541932.1"/>
    </source>
</evidence>
<evidence type="ECO:0000313" key="2">
    <source>
        <dbReference type="Proteomes" id="UP001162992"/>
    </source>
</evidence>
<dbReference type="Proteomes" id="UP001162992">
    <property type="component" value="Chromosome 10"/>
</dbReference>
<protein>
    <submittedName>
        <fullName evidence="1">Uncharacterized protein</fullName>
    </submittedName>
</protein>
<name>A0ACC2CIW0_DIPCM</name>